<dbReference type="InterPro" id="IPR029327">
    <property type="entry name" value="HAUS4"/>
</dbReference>
<keyword evidence="2" id="KW-1185">Reference proteome</keyword>
<dbReference type="Proteomes" id="UP000187429">
    <property type="component" value="Unassembled WGS sequence"/>
</dbReference>
<name>A0A1R1YIN5_9FUNG</name>
<proteinExistence type="predicted"/>
<accession>A0A1R1YIN5</accession>
<organism evidence="1 2">
    <name type="scientific">Smittium culicis</name>
    <dbReference type="NCBI Taxonomy" id="133412"/>
    <lineage>
        <taxon>Eukaryota</taxon>
        <taxon>Fungi</taxon>
        <taxon>Fungi incertae sedis</taxon>
        <taxon>Zoopagomycota</taxon>
        <taxon>Kickxellomycotina</taxon>
        <taxon>Harpellomycetes</taxon>
        <taxon>Harpellales</taxon>
        <taxon>Legeriomycetaceae</taxon>
        <taxon>Smittium</taxon>
    </lineage>
</organism>
<evidence type="ECO:0000313" key="1">
    <source>
        <dbReference type="EMBL" id="OMJ26787.1"/>
    </source>
</evidence>
<dbReference type="EMBL" id="LSSM01001362">
    <property type="protein sequence ID" value="OMJ26787.1"/>
    <property type="molecule type" value="Genomic_DNA"/>
</dbReference>
<comment type="caution">
    <text evidence="1">The sequence shown here is derived from an EMBL/GenBank/DDBJ whole genome shotgun (WGS) entry which is preliminary data.</text>
</comment>
<dbReference type="GO" id="GO:0070652">
    <property type="term" value="C:HAUS complex"/>
    <property type="evidence" value="ECO:0007669"/>
    <property type="project" value="InterPro"/>
</dbReference>
<reference evidence="2" key="1">
    <citation type="submission" date="2017-01" db="EMBL/GenBank/DDBJ databases">
        <authorList>
            <person name="Wang Y."/>
            <person name="White M."/>
            <person name="Kvist S."/>
            <person name="Moncalvo J.-M."/>
        </authorList>
    </citation>
    <scope>NUCLEOTIDE SEQUENCE [LARGE SCALE GENOMIC DNA]</scope>
    <source>
        <strain evidence="2">ID-206-W2</strain>
    </source>
</reference>
<sequence length="88" mass="10009">MELKVRLYKLQFTQTHFDKGTLSAISNVKKSLENEFSALMAKSKEVETKLSIYKLAGKEFEAVSNEFLAVSNKIKQLKSDIETFSNSK</sequence>
<gene>
    <name evidence="1" type="ORF">AYI69_g3802</name>
</gene>
<dbReference type="OrthoDB" id="661220at2759"/>
<protein>
    <submittedName>
        <fullName evidence="1">Uncharacterized protein</fullName>
    </submittedName>
</protein>
<dbReference type="AlphaFoldDB" id="A0A1R1YIN5"/>
<dbReference type="Pfam" id="PF14735">
    <property type="entry name" value="HAUS4"/>
    <property type="match status" value="1"/>
</dbReference>
<dbReference type="GO" id="GO:0051225">
    <property type="term" value="P:spindle assembly"/>
    <property type="evidence" value="ECO:0007669"/>
    <property type="project" value="InterPro"/>
</dbReference>
<evidence type="ECO:0000313" key="2">
    <source>
        <dbReference type="Proteomes" id="UP000187429"/>
    </source>
</evidence>